<comment type="caution">
    <text evidence="2">The sequence shown here is derived from an EMBL/GenBank/DDBJ whole genome shotgun (WGS) entry which is preliminary data.</text>
</comment>
<protein>
    <recommendedName>
        <fullName evidence="1">Reverse transcriptase Ty1/copia-type domain-containing protein</fullName>
    </recommendedName>
</protein>
<feature type="domain" description="Reverse transcriptase Ty1/copia-type" evidence="1">
    <location>
        <begin position="5"/>
        <end position="246"/>
    </location>
</feature>
<dbReference type="Proteomes" id="UP001172457">
    <property type="component" value="Chromosome 5"/>
</dbReference>
<dbReference type="InterPro" id="IPR043502">
    <property type="entry name" value="DNA/RNA_pol_sf"/>
</dbReference>
<keyword evidence="3" id="KW-1185">Reference proteome</keyword>
<dbReference type="SUPFAM" id="SSF56672">
    <property type="entry name" value="DNA/RNA polymerases"/>
    <property type="match status" value="1"/>
</dbReference>
<dbReference type="PANTHER" id="PTHR11439">
    <property type="entry name" value="GAG-POL-RELATED RETROTRANSPOSON"/>
    <property type="match status" value="1"/>
</dbReference>
<dbReference type="AlphaFoldDB" id="A0AA38T406"/>
<dbReference type="EMBL" id="JARYMX010000005">
    <property type="protein sequence ID" value="KAJ9547006.1"/>
    <property type="molecule type" value="Genomic_DNA"/>
</dbReference>
<dbReference type="Pfam" id="PF07727">
    <property type="entry name" value="RVT_2"/>
    <property type="match status" value="1"/>
</dbReference>
<dbReference type="PANTHER" id="PTHR11439:SF483">
    <property type="entry name" value="PEPTIDE SYNTHASE GLIP-LIKE, PUTATIVE (AFU_ORTHOLOGUE AFUA_3G12920)-RELATED"/>
    <property type="match status" value="1"/>
</dbReference>
<sequence length="368" mass="42308">MQEEINQLVPQPEDKSIIDTKWIFKNKKDEDNVVVRNKAWLVAKGYKQQEGIDYNETFAPVARIEAIRMFLAYAAHKDFTVYQMDVKTTFLNGVLKEEVYVSQPEGFVDQDHPDHVYILDKALYGLKQAPQAWYGSLSQFLVESGYSRGKIDNTLFIKREGEHIMLVQIYVDDIIFGSTCPDFCETFSKLMMTRYEMSMMGELNFFLGLHVKQLSAGIFINQAKYIKDILKKFNLENDAKIMKTPMSPSCALDFDPDGQDVDVTTYRGMIGSLMCLTASRPDIMFSTCLCARYQSKPKVSHLKAVKRIFRYLKGTVNLGLWYLLGAKSDCIRDHKLVHEVKTKAKSKSKFKVKSLNLEQQVVSELEIR</sequence>
<dbReference type="InterPro" id="IPR013103">
    <property type="entry name" value="RVT_2"/>
</dbReference>
<evidence type="ECO:0000259" key="1">
    <source>
        <dbReference type="Pfam" id="PF07727"/>
    </source>
</evidence>
<evidence type="ECO:0000313" key="3">
    <source>
        <dbReference type="Proteomes" id="UP001172457"/>
    </source>
</evidence>
<proteinExistence type="predicted"/>
<reference evidence="2" key="1">
    <citation type="submission" date="2023-03" db="EMBL/GenBank/DDBJ databases">
        <title>Chromosome-scale reference genome and RAD-based genetic map of yellow starthistle (Centaurea solstitialis) reveal putative structural variation and QTLs associated with invader traits.</title>
        <authorList>
            <person name="Reatini B."/>
            <person name="Cang F.A."/>
            <person name="Jiang Q."/>
            <person name="Mckibben M.T.W."/>
            <person name="Barker M.S."/>
            <person name="Rieseberg L.H."/>
            <person name="Dlugosch K.M."/>
        </authorList>
    </citation>
    <scope>NUCLEOTIDE SEQUENCE</scope>
    <source>
        <strain evidence="2">CAN-66</strain>
        <tissue evidence="2">Leaf</tissue>
    </source>
</reference>
<organism evidence="2 3">
    <name type="scientific">Centaurea solstitialis</name>
    <name type="common">yellow star-thistle</name>
    <dbReference type="NCBI Taxonomy" id="347529"/>
    <lineage>
        <taxon>Eukaryota</taxon>
        <taxon>Viridiplantae</taxon>
        <taxon>Streptophyta</taxon>
        <taxon>Embryophyta</taxon>
        <taxon>Tracheophyta</taxon>
        <taxon>Spermatophyta</taxon>
        <taxon>Magnoliopsida</taxon>
        <taxon>eudicotyledons</taxon>
        <taxon>Gunneridae</taxon>
        <taxon>Pentapetalae</taxon>
        <taxon>asterids</taxon>
        <taxon>campanulids</taxon>
        <taxon>Asterales</taxon>
        <taxon>Asteraceae</taxon>
        <taxon>Carduoideae</taxon>
        <taxon>Cardueae</taxon>
        <taxon>Centaureinae</taxon>
        <taxon>Centaurea</taxon>
    </lineage>
</organism>
<accession>A0AA38T406</accession>
<evidence type="ECO:0000313" key="2">
    <source>
        <dbReference type="EMBL" id="KAJ9547006.1"/>
    </source>
</evidence>
<gene>
    <name evidence="2" type="ORF">OSB04_019549</name>
</gene>
<name>A0AA38T406_9ASTR</name>